<sequence>MAIVLDAMGSDDFPKPEIEAAIQFSTQTREKIFLVGHRDIIYQHVSENDLSGLPIEVIHAEDILEMGEKAVKSAQLKPNNSMAVGLQLVKEGAAGGFITAGNTGAAMFNSLRKLGRIQNVARPALTTLFPTRSGFCVVLDIGANSDCRPEYLQQFAMMGSIYAEKMQKISAPRVGLLNNGEEAGKGNELARNTYTLLESSGLNFIGNVEAKDVFAGKADVVVTDGFTGNVFLKTSEAAAKMMSDLLKESLLSSLKTKIGALLAKDAFKILKVKMDPNAIGAAPLLGIDGLSFVGHGRSNSTALFNGMKLVKEAMDIQLVSILRETIQEKLS</sequence>
<keyword evidence="7 10" id="KW-1208">Phospholipid metabolism</keyword>
<keyword evidence="2 10" id="KW-0963">Cytoplasm</keyword>
<keyword evidence="11" id="KW-0012">Acyltransferase</keyword>
<evidence type="ECO:0000256" key="6">
    <source>
        <dbReference type="ARBA" id="ARBA00023209"/>
    </source>
</evidence>
<comment type="pathway">
    <text evidence="10">Lipid metabolism; phospholipid metabolism.</text>
</comment>
<dbReference type="Proteomes" id="UP000053370">
    <property type="component" value="Unassembled WGS sequence"/>
</dbReference>
<dbReference type="GO" id="GO:0006633">
    <property type="term" value="P:fatty acid biosynthetic process"/>
    <property type="evidence" value="ECO:0007669"/>
    <property type="project" value="UniProtKB-UniRule"/>
</dbReference>
<comment type="function">
    <text evidence="10">Catalyzes the reversible formation of acyl-phosphate (acyl-PO(4)) from acyl-[acyl-carrier-protein] (acyl-ACP). This enzyme utilizes acyl-ACP as fatty acyl donor, but not acyl-CoA.</text>
</comment>
<reference evidence="11" key="1">
    <citation type="journal article" date="2015" name="Genome Announc.">
        <title>Draft Genome Sequence of Anaerolineae Strain TC1, a Novel Isolate from a Methanogenic Wastewater Treatment System.</title>
        <authorList>
            <person name="Matsuura N."/>
            <person name="Tourlousse D.M."/>
            <person name="Sun L."/>
            <person name="Toyonaga M."/>
            <person name="Kuroda K."/>
            <person name="Ohashi A."/>
            <person name="Cruz R."/>
            <person name="Yamaguchi T."/>
            <person name="Sekiguchi Y."/>
        </authorList>
    </citation>
    <scope>NUCLEOTIDE SEQUENCE [LARGE SCALE GENOMIC DNA]</scope>
    <source>
        <strain evidence="11">TC1</strain>
    </source>
</reference>
<dbReference type="GO" id="GO:0005737">
    <property type="term" value="C:cytoplasm"/>
    <property type="evidence" value="ECO:0007669"/>
    <property type="project" value="UniProtKB-SubCell"/>
</dbReference>
<evidence type="ECO:0000256" key="1">
    <source>
        <dbReference type="ARBA" id="ARBA00001232"/>
    </source>
</evidence>
<dbReference type="UniPathway" id="UPA00085"/>
<evidence type="ECO:0000313" key="12">
    <source>
        <dbReference type="Proteomes" id="UP000053370"/>
    </source>
</evidence>
<keyword evidence="4 10" id="KW-0808">Transferase</keyword>
<name>A0A0S7BU26_9CHLR</name>
<evidence type="ECO:0000256" key="10">
    <source>
        <dbReference type="HAMAP-Rule" id="MF_00019"/>
    </source>
</evidence>
<dbReference type="OrthoDB" id="9806408at2"/>
<comment type="similarity">
    <text evidence="10">Belongs to the PlsX family.</text>
</comment>
<dbReference type="HAMAP" id="MF_00019">
    <property type="entry name" value="PlsX"/>
    <property type="match status" value="1"/>
</dbReference>
<dbReference type="SUPFAM" id="SSF53659">
    <property type="entry name" value="Isocitrate/Isopropylmalate dehydrogenase-like"/>
    <property type="match status" value="1"/>
</dbReference>
<evidence type="ECO:0000256" key="2">
    <source>
        <dbReference type="ARBA" id="ARBA00022490"/>
    </source>
</evidence>
<comment type="catalytic activity">
    <reaction evidence="1 10">
        <text>a fatty acyl-[ACP] + phosphate = an acyl phosphate + holo-[ACP]</text>
        <dbReference type="Rhea" id="RHEA:42292"/>
        <dbReference type="Rhea" id="RHEA-COMP:9685"/>
        <dbReference type="Rhea" id="RHEA-COMP:14125"/>
        <dbReference type="ChEBI" id="CHEBI:43474"/>
        <dbReference type="ChEBI" id="CHEBI:59918"/>
        <dbReference type="ChEBI" id="CHEBI:64479"/>
        <dbReference type="ChEBI" id="CHEBI:138651"/>
        <dbReference type="EC" id="2.3.1.274"/>
    </reaction>
</comment>
<keyword evidence="12" id="KW-1185">Reference proteome</keyword>
<keyword evidence="6 10" id="KW-0594">Phospholipid biosynthesis</keyword>
<protein>
    <recommendedName>
        <fullName evidence="8 10">Phosphate acyltransferase</fullName>
        <ecNumber evidence="8 10">2.3.1.274</ecNumber>
    </recommendedName>
    <alternativeName>
        <fullName evidence="10">Acyl-ACP phosphotransacylase</fullName>
    </alternativeName>
    <alternativeName>
        <fullName evidence="10">Acyl-[acyl-carrier-protein]--phosphate acyltransferase</fullName>
    </alternativeName>
    <alternativeName>
        <fullName evidence="10">Phosphate-acyl-ACP acyltransferase</fullName>
    </alternativeName>
</protein>
<dbReference type="NCBIfam" id="TIGR00182">
    <property type="entry name" value="plsX"/>
    <property type="match status" value="1"/>
</dbReference>
<dbReference type="PIRSF" id="PIRSF002465">
    <property type="entry name" value="Phsphlp_syn_PlsX"/>
    <property type="match status" value="1"/>
</dbReference>
<dbReference type="PATRIC" id="fig|1678840.3.peg.1486"/>
<evidence type="ECO:0000256" key="7">
    <source>
        <dbReference type="ARBA" id="ARBA00023264"/>
    </source>
</evidence>
<evidence type="ECO:0000313" key="11">
    <source>
        <dbReference type="EMBL" id="GAP40265.1"/>
    </source>
</evidence>
<organism evidence="11">
    <name type="scientific">Flexilinea flocculi</name>
    <dbReference type="NCBI Taxonomy" id="1678840"/>
    <lineage>
        <taxon>Bacteria</taxon>
        <taxon>Bacillati</taxon>
        <taxon>Chloroflexota</taxon>
        <taxon>Anaerolineae</taxon>
        <taxon>Anaerolineales</taxon>
        <taxon>Anaerolineaceae</taxon>
        <taxon>Flexilinea</taxon>
    </lineage>
</organism>
<evidence type="ECO:0000256" key="5">
    <source>
        <dbReference type="ARBA" id="ARBA00023098"/>
    </source>
</evidence>
<evidence type="ECO:0000256" key="8">
    <source>
        <dbReference type="ARBA" id="ARBA00024069"/>
    </source>
</evidence>
<evidence type="ECO:0000256" key="3">
    <source>
        <dbReference type="ARBA" id="ARBA00022516"/>
    </source>
</evidence>
<dbReference type="STRING" id="1678840.ATC1_13233"/>
<dbReference type="Pfam" id="PF02504">
    <property type="entry name" value="FA_synthesis"/>
    <property type="match status" value="1"/>
</dbReference>
<dbReference type="InterPro" id="IPR003664">
    <property type="entry name" value="FA_synthesis"/>
</dbReference>
<keyword evidence="3 10" id="KW-0444">Lipid biosynthesis</keyword>
<accession>A0A0S7BU26</accession>
<dbReference type="EC" id="2.3.1.274" evidence="8 10"/>
<dbReference type="PANTHER" id="PTHR30100:SF1">
    <property type="entry name" value="PHOSPHATE ACYLTRANSFERASE"/>
    <property type="match status" value="1"/>
</dbReference>
<dbReference type="GO" id="GO:0008654">
    <property type="term" value="P:phospholipid biosynthetic process"/>
    <property type="evidence" value="ECO:0007669"/>
    <property type="project" value="UniProtKB-KW"/>
</dbReference>
<dbReference type="RefSeq" id="WP_062279398.1">
    <property type="nucleotide sequence ID" value="NZ_DF968181.1"/>
</dbReference>
<dbReference type="InterPro" id="IPR012281">
    <property type="entry name" value="Phospholipid_synth_PlsX-like"/>
</dbReference>
<proteinExistence type="inferred from homology"/>
<dbReference type="EMBL" id="DF968181">
    <property type="protein sequence ID" value="GAP40265.1"/>
    <property type="molecule type" value="Genomic_DNA"/>
</dbReference>
<comment type="subcellular location">
    <subcellularLocation>
        <location evidence="10">Cytoplasm</location>
    </subcellularLocation>
    <text evidence="10">Associated with the membrane possibly through PlsY.</text>
</comment>
<dbReference type="Gene3D" id="3.40.718.10">
    <property type="entry name" value="Isopropylmalate Dehydrogenase"/>
    <property type="match status" value="1"/>
</dbReference>
<dbReference type="PANTHER" id="PTHR30100">
    <property type="entry name" value="FATTY ACID/PHOSPHOLIPID SYNTHESIS PROTEIN PLSX"/>
    <property type="match status" value="1"/>
</dbReference>
<comment type="subunit">
    <text evidence="9 10">Homodimer. Probably interacts with PlsY.</text>
</comment>
<dbReference type="GO" id="GO:0043811">
    <property type="term" value="F:phosphate:acyl-[acyl carrier protein] acyltransferase activity"/>
    <property type="evidence" value="ECO:0007669"/>
    <property type="project" value="UniProtKB-UniRule"/>
</dbReference>
<evidence type="ECO:0000256" key="9">
    <source>
        <dbReference type="ARBA" id="ARBA00046608"/>
    </source>
</evidence>
<keyword evidence="5 10" id="KW-0443">Lipid metabolism</keyword>
<gene>
    <name evidence="10" type="primary">plsX</name>
    <name evidence="11" type="ORF">ATC1_13233</name>
</gene>
<dbReference type="AlphaFoldDB" id="A0A0S7BU26"/>
<evidence type="ECO:0000256" key="4">
    <source>
        <dbReference type="ARBA" id="ARBA00022679"/>
    </source>
</evidence>